<organism evidence="1 2">
    <name type="scientific">Rubellimicrobium aerolatum</name>
    <dbReference type="NCBI Taxonomy" id="490979"/>
    <lineage>
        <taxon>Bacteria</taxon>
        <taxon>Pseudomonadati</taxon>
        <taxon>Pseudomonadota</taxon>
        <taxon>Alphaproteobacteria</taxon>
        <taxon>Rhodobacterales</taxon>
        <taxon>Roseobacteraceae</taxon>
        <taxon>Rubellimicrobium</taxon>
    </lineage>
</organism>
<accession>A0ABW0SHB5</accession>
<gene>
    <name evidence="1" type="ORF">ACFPOC_18865</name>
</gene>
<dbReference type="EMBL" id="JBHSNA010000075">
    <property type="protein sequence ID" value="MFC5568438.1"/>
    <property type="molecule type" value="Genomic_DNA"/>
</dbReference>
<comment type="caution">
    <text evidence="1">The sequence shown here is derived from an EMBL/GenBank/DDBJ whole genome shotgun (WGS) entry which is preliminary data.</text>
</comment>
<reference evidence="2" key="1">
    <citation type="journal article" date="2019" name="Int. J. Syst. Evol. Microbiol.">
        <title>The Global Catalogue of Microorganisms (GCM) 10K type strain sequencing project: providing services to taxonomists for standard genome sequencing and annotation.</title>
        <authorList>
            <consortium name="The Broad Institute Genomics Platform"/>
            <consortium name="The Broad Institute Genome Sequencing Center for Infectious Disease"/>
            <person name="Wu L."/>
            <person name="Ma J."/>
        </authorList>
    </citation>
    <scope>NUCLEOTIDE SEQUENCE [LARGE SCALE GENOMIC DNA]</scope>
    <source>
        <strain evidence="2">KACC 11588</strain>
    </source>
</reference>
<sequence length="77" mass="9116">SPRRNPVLPFDLFTRQLELEHLERRLRGDSQVKRRLLKPQIPVLHPDDVRHFDARHRDLVRLVRSYTLAAEAVSLQA</sequence>
<dbReference type="RefSeq" id="WP_377110527.1">
    <property type="nucleotide sequence ID" value="NZ_JBHSNA010000075.1"/>
</dbReference>
<feature type="non-terminal residue" evidence="1">
    <location>
        <position position="1"/>
    </location>
</feature>
<protein>
    <submittedName>
        <fullName evidence="1">Uncharacterized protein</fullName>
    </submittedName>
</protein>
<name>A0ABW0SHB5_9RHOB</name>
<evidence type="ECO:0000313" key="1">
    <source>
        <dbReference type="EMBL" id="MFC5568438.1"/>
    </source>
</evidence>
<dbReference type="Proteomes" id="UP001596056">
    <property type="component" value="Unassembled WGS sequence"/>
</dbReference>
<proteinExistence type="predicted"/>
<keyword evidence="2" id="KW-1185">Reference proteome</keyword>
<evidence type="ECO:0000313" key="2">
    <source>
        <dbReference type="Proteomes" id="UP001596056"/>
    </source>
</evidence>